<dbReference type="InterPro" id="IPR000792">
    <property type="entry name" value="Tscrpt_reg_LuxR_C"/>
</dbReference>
<feature type="compositionally biased region" description="Polar residues" evidence="6">
    <location>
        <begin position="330"/>
        <end position="340"/>
    </location>
</feature>
<keyword evidence="10" id="KW-1185">Reference proteome</keyword>
<feature type="region of interest" description="Disordered" evidence="6">
    <location>
        <begin position="218"/>
        <end position="340"/>
    </location>
</feature>
<dbReference type="GO" id="GO:0006355">
    <property type="term" value="P:regulation of DNA-templated transcription"/>
    <property type="evidence" value="ECO:0007669"/>
    <property type="project" value="InterPro"/>
</dbReference>
<evidence type="ECO:0000256" key="1">
    <source>
        <dbReference type="ARBA" id="ARBA00022553"/>
    </source>
</evidence>
<keyword evidence="2" id="KW-0805">Transcription regulation</keyword>
<dbReference type="PRINTS" id="PR00038">
    <property type="entry name" value="HTHLUXR"/>
</dbReference>
<dbReference type="Pfam" id="PF00196">
    <property type="entry name" value="GerE"/>
    <property type="match status" value="1"/>
</dbReference>
<evidence type="ECO:0000256" key="3">
    <source>
        <dbReference type="ARBA" id="ARBA00023125"/>
    </source>
</evidence>
<dbReference type="SMART" id="SM00448">
    <property type="entry name" value="REC"/>
    <property type="match status" value="1"/>
</dbReference>
<dbReference type="AlphaFoldDB" id="A0A1H9PLU1"/>
<dbReference type="EMBL" id="FOGO01000002">
    <property type="protein sequence ID" value="SER48759.1"/>
    <property type="molecule type" value="Genomic_DNA"/>
</dbReference>
<evidence type="ECO:0000259" key="8">
    <source>
        <dbReference type="PROSITE" id="PS50110"/>
    </source>
</evidence>
<dbReference type="CDD" id="cd06170">
    <property type="entry name" value="LuxR_C_like"/>
    <property type="match status" value="1"/>
</dbReference>
<dbReference type="SUPFAM" id="SSF46894">
    <property type="entry name" value="C-terminal effector domain of the bipartite response regulators"/>
    <property type="match status" value="1"/>
</dbReference>
<organism evidence="9 10">
    <name type="scientific">Streptomyces qinglanensis</name>
    <dbReference type="NCBI Taxonomy" id="943816"/>
    <lineage>
        <taxon>Bacteria</taxon>
        <taxon>Bacillati</taxon>
        <taxon>Actinomycetota</taxon>
        <taxon>Actinomycetes</taxon>
        <taxon>Kitasatosporales</taxon>
        <taxon>Streptomycetaceae</taxon>
        <taxon>Streptomyces</taxon>
    </lineage>
</organism>
<evidence type="ECO:0000313" key="10">
    <source>
        <dbReference type="Proteomes" id="UP000182841"/>
    </source>
</evidence>
<dbReference type="PANTHER" id="PTHR43214">
    <property type="entry name" value="TWO-COMPONENT RESPONSE REGULATOR"/>
    <property type="match status" value="1"/>
</dbReference>
<reference evidence="10" key="1">
    <citation type="submission" date="2016-10" db="EMBL/GenBank/DDBJ databases">
        <authorList>
            <person name="Varghese N."/>
            <person name="Submissions S."/>
        </authorList>
    </citation>
    <scope>NUCLEOTIDE SEQUENCE [LARGE SCALE GENOMIC DNA]</scope>
    <source>
        <strain evidence="10">CGMCC 4.6825</strain>
    </source>
</reference>
<dbReference type="InterPro" id="IPR016032">
    <property type="entry name" value="Sig_transdc_resp-reg_C-effctor"/>
</dbReference>
<dbReference type="Pfam" id="PF00072">
    <property type="entry name" value="Response_reg"/>
    <property type="match status" value="1"/>
</dbReference>
<name>A0A1H9PLU1_9ACTN</name>
<dbReference type="InterPro" id="IPR039420">
    <property type="entry name" value="WalR-like"/>
</dbReference>
<evidence type="ECO:0000259" key="7">
    <source>
        <dbReference type="PROSITE" id="PS50043"/>
    </source>
</evidence>
<dbReference type="PANTHER" id="PTHR43214:SF24">
    <property type="entry name" value="TRANSCRIPTIONAL REGULATORY PROTEIN NARL-RELATED"/>
    <property type="match status" value="1"/>
</dbReference>
<evidence type="ECO:0000256" key="2">
    <source>
        <dbReference type="ARBA" id="ARBA00023015"/>
    </source>
</evidence>
<dbReference type="PROSITE" id="PS00622">
    <property type="entry name" value="HTH_LUXR_1"/>
    <property type="match status" value="1"/>
</dbReference>
<feature type="domain" description="Response regulatory" evidence="8">
    <location>
        <begin position="3"/>
        <end position="120"/>
    </location>
</feature>
<evidence type="ECO:0000313" key="9">
    <source>
        <dbReference type="EMBL" id="SER48759.1"/>
    </source>
</evidence>
<dbReference type="SUPFAM" id="SSF52172">
    <property type="entry name" value="CheY-like"/>
    <property type="match status" value="1"/>
</dbReference>
<evidence type="ECO:0000256" key="4">
    <source>
        <dbReference type="ARBA" id="ARBA00023163"/>
    </source>
</evidence>
<feature type="compositionally biased region" description="Low complexity" evidence="6">
    <location>
        <begin position="298"/>
        <end position="318"/>
    </location>
</feature>
<dbReference type="Gene3D" id="3.40.50.2300">
    <property type="match status" value="1"/>
</dbReference>
<dbReference type="Proteomes" id="UP000182841">
    <property type="component" value="Unassembled WGS sequence"/>
</dbReference>
<feature type="domain" description="HTH luxR-type" evidence="7">
    <location>
        <begin position="147"/>
        <end position="212"/>
    </location>
</feature>
<dbReference type="InterPro" id="IPR011006">
    <property type="entry name" value="CheY-like_superfamily"/>
</dbReference>
<dbReference type="PROSITE" id="PS50043">
    <property type="entry name" value="HTH_LUXR_2"/>
    <property type="match status" value="1"/>
</dbReference>
<feature type="compositionally biased region" description="Basic and acidic residues" evidence="6">
    <location>
        <begin position="244"/>
        <end position="291"/>
    </location>
</feature>
<keyword evidence="3 9" id="KW-0238">DNA-binding</keyword>
<gene>
    <name evidence="9" type="ORF">SAMN05421870_10289</name>
</gene>
<dbReference type="GO" id="GO:0000160">
    <property type="term" value="P:phosphorelay signal transduction system"/>
    <property type="evidence" value="ECO:0007669"/>
    <property type="project" value="InterPro"/>
</dbReference>
<dbReference type="RefSeq" id="WP_079171696.1">
    <property type="nucleotide sequence ID" value="NZ_FOGO01000002.1"/>
</dbReference>
<dbReference type="PROSITE" id="PS50110">
    <property type="entry name" value="RESPONSE_REGULATORY"/>
    <property type="match status" value="1"/>
</dbReference>
<protein>
    <submittedName>
        <fullName evidence="9">DNA-binding response regulator, NarL/FixJ family, contains REC and HTH domains</fullName>
    </submittedName>
</protein>
<evidence type="ECO:0000256" key="5">
    <source>
        <dbReference type="PROSITE-ProRule" id="PRU00169"/>
    </source>
</evidence>
<evidence type="ECO:0000256" key="6">
    <source>
        <dbReference type="SAM" id="MobiDB-lite"/>
    </source>
</evidence>
<feature type="compositionally biased region" description="Basic and acidic residues" evidence="6">
    <location>
        <begin position="220"/>
        <end position="230"/>
    </location>
</feature>
<dbReference type="CDD" id="cd17535">
    <property type="entry name" value="REC_NarL-like"/>
    <property type="match status" value="1"/>
</dbReference>
<dbReference type="InterPro" id="IPR058245">
    <property type="entry name" value="NreC/VraR/RcsB-like_REC"/>
</dbReference>
<feature type="modified residue" description="4-aspartylphosphate" evidence="5">
    <location>
        <position position="53"/>
    </location>
</feature>
<dbReference type="SMART" id="SM00421">
    <property type="entry name" value="HTH_LUXR"/>
    <property type="match status" value="1"/>
</dbReference>
<dbReference type="STRING" id="943816.AN217_01305"/>
<proteinExistence type="predicted"/>
<feature type="compositionally biased region" description="Low complexity" evidence="6">
    <location>
        <begin position="231"/>
        <end position="240"/>
    </location>
</feature>
<dbReference type="InterPro" id="IPR001789">
    <property type="entry name" value="Sig_transdc_resp-reg_receiver"/>
</dbReference>
<dbReference type="GO" id="GO:0003677">
    <property type="term" value="F:DNA binding"/>
    <property type="evidence" value="ECO:0007669"/>
    <property type="project" value="UniProtKB-KW"/>
</dbReference>
<keyword evidence="4" id="KW-0804">Transcription</keyword>
<sequence>MIRVVVVDDEELVRSGLRLVLGTAPDIEVVAVCGGGAAVATVLAHRPDVLLLDIRMPDVDGLTVLRRLHADPDAEAPRTAMLTTFDAEEYLGAALHAGAAGFLLKDTAPEQLVHAVRVLADGGRVLAPGVTSTVIGGYLGGRHGTDAEHRAARLTCRERQVLALVGEGLSNNGIAQRLNLAHGTVKDHVSALLAKLGGLNRVQAAVLADRAGLVGCLSTERQERPQRPEPSEASAASEASETSKAADRSEEPGRRGDHSRHEQPERHEEHEEHERHEGHEGHEGHERHEQAARPTAGPSPDASGTPGSPSTPRSPGDPDTSRDVNRLGTPGTSDPSGTVP</sequence>
<accession>A0A1H9PLU1</accession>
<keyword evidence="1 5" id="KW-0597">Phosphoprotein</keyword>